<feature type="region of interest" description="Disordered" evidence="1">
    <location>
        <begin position="1"/>
        <end position="27"/>
    </location>
</feature>
<organism evidence="2 3">
    <name type="scientific">Vibrio cholerae</name>
    <dbReference type="NCBI Taxonomy" id="666"/>
    <lineage>
        <taxon>Bacteria</taxon>
        <taxon>Pseudomonadati</taxon>
        <taxon>Pseudomonadota</taxon>
        <taxon>Gammaproteobacteria</taxon>
        <taxon>Vibrionales</taxon>
        <taxon>Vibrionaceae</taxon>
        <taxon>Vibrio</taxon>
    </lineage>
</organism>
<evidence type="ECO:0000313" key="2">
    <source>
        <dbReference type="EMBL" id="CSC27235.1"/>
    </source>
</evidence>
<sequence>MSKCQDSANPPITLNTPSPIAQNAMASGVRERRRAVAAGMINSEPIIKAPTNFIPTAITKPISSIKIKRIRSVLVPSTKANSSFTLVERRGCQRRYTIKLTVTTPNQIKVRSDGLIASKSPNR</sequence>
<evidence type="ECO:0000313" key="3">
    <source>
        <dbReference type="Proteomes" id="UP000046067"/>
    </source>
</evidence>
<dbReference type="Proteomes" id="UP000046067">
    <property type="component" value="Unassembled WGS sequence"/>
</dbReference>
<dbReference type="AlphaFoldDB" id="A0A655Y314"/>
<accession>A0A655Y314</accession>
<gene>
    <name evidence="2" type="ORF">ERS013201_02227</name>
</gene>
<evidence type="ECO:0000256" key="1">
    <source>
        <dbReference type="SAM" id="MobiDB-lite"/>
    </source>
</evidence>
<feature type="compositionally biased region" description="Polar residues" evidence="1">
    <location>
        <begin position="1"/>
        <end position="25"/>
    </location>
</feature>
<dbReference type="EMBL" id="CWQJ01000012">
    <property type="protein sequence ID" value="CSC27235.1"/>
    <property type="molecule type" value="Genomic_DNA"/>
</dbReference>
<proteinExistence type="predicted"/>
<protein>
    <submittedName>
        <fullName evidence="2">Uncharacterized protein</fullName>
    </submittedName>
</protein>
<name>A0A655Y314_VIBCL</name>
<reference evidence="2 3" key="1">
    <citation type="submission" date="2015-07" db="EMBL/GenBank/DDBJ databases">
        <authorList>
            <consortium name="Pathogen Informatics"/>
        </authorList>
    </citation>
    <scope>NUCLEOTIDE SEQUENCE [LARGE SCALE GENOMIC DNA]</scope>
    <source>
        <strain evidence="2 3">A325</strain>
    </source>
</reference>